<proteinExistence type="predicted"/>
<keyword evidence="1" id="KW-1133">Transmembrane helix</keyword>
<evidence type="ECO:0000313" key="2">
    <source>
        <dbReference type="EMBL" id="AFX98300.1"/>
    </source>
</evidence>
<evidence type="ECO:0000256" key="1">
    <source>
        <dbReference type="SAM" id="Phobius"/>
    </source>
</evidence>
<gene>
    <name evidence="2" type="ORF">A1OE_89</name>
</gene>
<sequence>MCNYFFSKLFLSFTSLMHYELSVAITTILFGVYKNNIQKK</sequence>
<keyword evidence="3" id="KW-1185">Reference proteome</keyword>
<dbReference type="KEGG" id="thal:A1OE_89"/>
<name>K7YFD8_9PROT</name>
<dbReference type="AlphaFoldDB" id="K7YFD8"/>
<keyword evidence="1" id="KW-0812">Transmembrane</keyword>
<organism evidence="2 3">
    <name type="scientific">Candidatus Endolissoclinum faulkneri L2</name>
    <dbReference type="NCBI Taxonomy" id="1193729"/>
    <lineage>
        <taxon>Bacteria</taxon>
        <taxon>Pseudomonadati</taxon>
        <taxon>Pseudomonadota</taxon>
        <taxon>Alphaproteobacteria</taxon>
        <taxon>Rhodospirillales</taxon>
        <taxon>Rhodospirillaceae</taxon>
        <taxon>Candidatus Endolissoclinum</taxon>
    </lineage>
</organism>
<dbReference type="EMBL" id="CP003539">
    <property type="protein sequence ID" value="AFX98300.1"/>
    <property type="molecule type" value="Genomic_DNA"/>
</dbReference>
<protein>
    <submittedName>
        <fullName evidence="2">Uncharacterized protein</fullName>
    </submittedName>
</protein>
<dbReference type="Proteomes" id="UP000010077">
    <property type="component" value="Chromosome"/>
</dbReference>
<accession>K7YFD8</accession>
<reference evidence="2 3" key="1">
    <citation type="journal article" date="2012" name="Proc. Natl. Acad. Sci. U.S.A.">
        <title>Genome streamlining and chemical defense in a coral reef symbiosis.</title>
        <authorList>
            <person name="Kwan J.C."/>
            <person name="Donia M.S."/>
            <person name="Han A.W."/>
            <person name="Hirose E."/>
            <person name="Haygood M.G."/>
            <person name="Schmidt E.W."/>
        </authorList>
    </citation>
    <scope>NUCLEOTIDE SEQUENCE [LARGE SCALE GENOMIC DNA]</scope>
    <source>
        <strain evidence="2 3">L2</strain>
    </source>
</reference>
<keyword evidence="1" id="KW-0472">Membrane</keyword>
<evidence type="ECO:0000313" key="3">
    <source>
        <dbReference type="Proteomes" id="UP000010077"/>
    </source>
</evidence>
<dbReference type="STRING" id="1193729.A1OE_89"/>
<dbReference type="HOGENOM" id="CLU_3286525_0_0_5"/>
<feature type="transmembrane region" description="Helical" evidence="1">
    <location>
        <begin position="16"/>
        <end position="33"/>
    </location>
</feature>